<keyword evidence="6" id="KW-0346">Stress response</keyword>
<accession>A0A7C8UCY2</accession>
<dbReference type="SUPFAM" id="SSF54211">
    <property type="entry name" value="Ribosomal protein S5 domain 2-like"/>
    <property type="match status" value="1"/>
</dbReference>
<proteinExistence type="inferred from homology"/>
<dbReference type="InterPro" id="IPR001498">
    <property type="entry name" value="Impact_N"/>
</dbReference>
<sequence>MKDVHTELLYFRRVEWLTTSFRFGGGVGEICQIRLLSRYITRSTMSMYRYPAQDHPGCVACGWRNCPRVPVYNRPVSHLSPGTKPRNPLVGWRLAFLFPRIASGSFQMPVKQKGGRTNQDFLELGIPRAPYFFSSALEFATAESYRWKACHHDFTTQRSDFIKAKEFAKGLTTSAEFHCRFREGQRSSCLDKQLADGIQPIPRWSGRITASKLQHSNIPTQIEASTVTQSSGGPLYYPAFNRRPPQASNISNSGSASSSIYRIEAGEAVCILSPPSSEINPPVSLTIKFPRDYPASPPTILSGTTFGKGLSKDEVTQLSRDVLHNVWLEGVVVLFDLLEGLKELLHKDSIEDAAPISPPESVEVQEIVPDASGTAAAAVTVVSSIPWTITPITTVSKSQFVGRCVRVTSAETAKQHIAELISTDRKVAKATHNITGEDCLIASFRIRTSEGIIYQDNDDDGETAAGSRLGHLLDMIDVWNVLVIVSRWYGGIKLGPDRFRIINQVAREALVLGEFIDEHGNTKSDTGDSGKGKKKKGKHH</sequence>
<dbReference type="InterPro" id="IPR036956">
    <property type="entry name" value="Impact_N_sf"/>
</dbReference>
<dbReference type="Proteomes" id="UP000483672">
    <property type="component" value="Unassembled WGS sequence"/>
</dbReference>
<gene>
    <name evidence="9" type="primary">YIH1</name>
    <name evidence="9" type="ORF">TWF191_005056</name>
</gene>
<keyword evidence="9" id="KW-0418">Kinase</keyword>
<protein>
    <submittedName>
        <fullName evidence="9">eIF2 kinase Gcn2p negative regulator</fullName>
    </submittedName>
</protein>
<keyword evidence="9" id="KW-0808">Transferase</keyword>
<evidence type="ECO:0000256" key="1">
    <source>
        <dbReference type="ARBA" id="ARBA00004496"/>
    </source>
</evidence>
<dbReference type="EMBL" id="WIPF01000256">
    <property type="protein sequence ID" value="KAF3198181.1"/>
    <property type="molecule type" value="Genomic_DNA"/>
</dbReference>
<dbReference type="InterPro" id="IPR020568">
    <property type="entry name" value="Ribosomal_Su5_D2-typ_SF"/>
</dbReference>
<evidence type="ECO:0000256" key="4">
    <source>
        <dbReference type="ARBA" id="ARBA00022491"/>
    </source>
</evidence>
<keyword evidence="3" id="KW-0963">Cytoplasm</keyword>
<dbReference type="InterPro" id="IPR016135">
    <property type="entry name" value="UBQ-conjugating_enzyme/RWD"/>
</dbReference>
<feature type="region of interest" description="Disordered" evidence="7">
    <location>
        <begin position="521"/>
        <end position="540"/>
    </location>
</feature>
<dbReference type="AlphaFoldDB" id="A0A7C8UCY2"/>
<dbReference type="SUPFAM" id="SSF54495">
    <property type="entry name" value="UBC-like"/>
    <property type="match status" value="1"/>
</dbReference>
<dbReference type="InterPro" id="IPR023582">
    <property type="entry name" value="Impact"/>
</dbReference>
<reference evidence="9 10" key="1">
    <citation type="submission" date="2019-06" db="EMBL/GenBank/DDBJ databases">
        <authorList>
            <person name="Palmer J.M."/>
        </authorList>
    </citation>
    <scope>NUCLEOTIDE SEQUENCE [LARGE SCALE GENOMIC DNA]</scope>
    <source>
        <strain evidence="9 10">TWF191</strain>
    </source>
</reference>
<dbReference type="GO" id="GO:0006446">
    <property type="term" value="P:regulation of translational initiation"/>
    <property type="evidence" value="ECO:0007669"/>
    <property type="project" value="TreeGrafter"/>
</dbReference>
<feature type="domain" description="RWD" evidence="8">
    <location>
        <begin position="245"/>
        <end position="348"/>
    </location>
</feature>
<dbReference type="Pfam" id="PF01205">
    <property type="entry name" value="Impact_N"/>
    <property type="match status" value="1"/>
</dbReference>
<dbReference type="PANTHER" id="PTHR16301:SF25">
    <property type="entry name" value="PROTEIN IMPACT"/>
    <property type="match status" value="1"/>
</dbReference>
<keyword evidence="5" id="KW-0810">Translation regulation</keyword>
<dbReference type="InterPro" id="IPR006575">
    <property type="entry name" value="RWD_dom"/>
</dbReference>
<comment type="caution">
    <text evidence="9">The sequence shown here is derived from an EMBL/GenBank/DDBJ whole genome shotgun (WGS) entry which is preliminary data.</text>
</comment>
<evidence type="ECO:0000259" key="8">
    <source>
        <dbReference type="PROSITE" id="PS50908"/>
    </source>
</evidence>
<organism evidence="9 10">
    <name type="scientific">Orbilia oligospora</name>
    <name type="common">Nematode-trapping fungus</name>
    <name type="synonym">Arthrobotrys oligospora</name>
    <dbReference type="NCBI Taxonomy" id="2813651"/>
    <lineage>
        <taxon>Eukaryota</taxon>
        <taxon>Fungi</taxon>
        <taxon>Dikarya</taxon>
        <taxon>Ascomycota</taxon>
        <taxon>Pezizomycotina</taxon>
        <taxon>Orbiliomycetes</taxon>
        <taxon>Orbiliales</taxon>
        <taxon>Orbiliaceae</taxon>
        <taxon>Orbilia</taxon>
    </lineage>
</organism>
<dbReference type="Gene3D" id="3.10.110.10">
    <property type="entry name" value="Ubiquitin Conjugating Enzyme"/>
    <property type="match status" value="1"/>
</dbReference>
<name>A0A7C8UCY2_ORBOL</name>
<evidence type="ECO:0000313" key="10">
    <source>
        <dbReference type="Proteomes" id="UP000483672"/>
    </source>
</evidence>
<dbReference type="GO" id="GO:0005737">
    <property type="term" value="C:cytoplasm"/>
    <property type="evidence" value="ECO:0007669"/>
    <property type="project" value="UniProtKB-SubCell"/>
</dbReference>
<evidence type="ECO:0000313" key="9">
    <source>
        <dbReference type="EMBL" id="KAF3198181.1"/>
    </source>
</evidence>
<evidence type="ECO:0000256" key="3">
    <source>
        <dbReference type="ARBA" id="ARBA00022490"/>
    </source>
</evidence>
<dbReference type="PROSITE" id="PS50908">
    <property type="entry name" value="RWD"/>
    <property type="match status" value="1"/>
</dbReference>
<comment type="subcellular location">
    <subcellularLocation>
        <location evidence="1">Cytoplasm</location>
    </subcellularLocation>
</comment>
<feature type="compositionally biased region" description="Basic and acidic residues" evidence="7">
    <location>
        <begin position="521"/>
        <end position="531"/>
    </location>
</feature>
<dbReference type="Gene3D" id="3.30.230.30">
    <property type="entry name" value="Impact, N-terminal domain"/>
    <property type="match status" value="1"/>
</dbReference>
<comment type="similarity">
    <text evidence="2">Belongs to the IMPACT family.</text>
</comment>
<dbReference type="GO" id="GO:0016301">
    <property type="term" value="F:kinase activity"/>
    <property type="evidence" value="ECO:0007669"/>
    <property type="project" value="UniProtKB-KW"/>
</dbReference>
<evidence type="ECO:0000256" key="6">
    <source>
        <dbReference type="ARBA" id="ARBA00023016"/>
    </source>
</evidence>
<evidence type="ECO:0000256" key="7">
    <source>
        <dbReference type="SAM" id="MobiDB-lite"/>
    </source>
</evidence>
<dbReference type="PANTHER" id="PTHR16301">
    <property type="entry name" value="IMPACT-RELATED"/>
    <property type="match status" value="1"/>
</dbReference>
<dbReference type="GO" id="GO:0140469">
    <property type="term" value="P:GCN2-mediated signaling"/>
    <property type="evidence" value="ECO:0007669"/>
    <property type="project" value="TreeGrafter"/>
</dbReference>
<dbReference type="Pfam" id="PF05773">
    <property type="entry name" value="RWD"/>
    <property type="match status" value="1"/>
</dbReference>
<evidence type="ECO:0000256" key="5">
    <source>
        <dbReference type="ARBA" id="ARBA00022845"/>
    </source>
</evidence>
<keyword evidence="4" id="KW-0678">Repressor</keyword>
<evidence type="ECO:0000256" key="2">
    <source>
        <dbReference type="ARBA" id="ARBA00007665"/>
    </source>
</evidence>